<evidence type="ECO:0000259" key="2">
    <source>
        <dbReference type="Pfam" id="PF06722"/>
    </source>
</evidence>
<dbReference type="PANTHER" id="PTHR48050">
    <property type="entry name" value="STEROL 3-BETA-GLUCOSYLTRANSFERASE"/>
    <property type="match status" value="1"/>
</dbReference>
<dbReference type="GO" id="GO:0017000">
    <property type="term" value="P:antibiotic biosynthetic process"/>
    <property type="evidence" value="ECO:0007669"/>
    <property type="project" value="UniProtKB-ARBA"/>
</dbReference>
<dbReference type="InterPro" id="IPR050426">
    <property type="entry name" value="Glycosyltransferase_28"/>
</dbReference>
<keyword evidence="1 3" id="KW-0808">Transferase</keyword>
<dbReference type="InterPro" id="IPR010610">
    <property type="entry name" value="EryCIII-like_C"/>
</dbReference>
<gene>
    <name evidence="3" type="ORF">DEJ50_17130</name>
</gene>
<organism evidence="3 4">
    <name type="scientific">Streptomyces venezuelae</name>
    <dbReference type="NCBI Taxonomy" id="54571"/>
    <lineage>
        <taxon>Bacteria</taxon>
        <taxon>Bacillati</taxon>
        <taxon>Actinomycetota</taxon>
        <taxon>Actinomycetes</taxon>
        <taxon>Kitasatosporales</taxon>
        <taxon>Streptomycetaceae</taxon>
        <taxon>Streptomyces</taxon>
    </lineage>
</organism>
<dbReference type="EMBL" id="CP029190">
    <property type="protein sequence ID" value="QES49275.1"/>
    <property type="molecule type" value="Genomic_DNA"/>
</dbReference>
<feature type="domain" description="Erythromycin biosynthesis protein CIII-like C-terminal" evidence="2">
    <location>
        <begin position="296"/>
        <end position="382"/>
    </location>
</feature>
<evidence type="ECO:0000313" key="3">
    <source>
        <dbReference type="EMBL" id="QES49275.1"/>
    </source>
</evidence>
<protein>
    <submittedName>
        <fullName evidence="3">Glycosyl transferase</fullName>
    </submittedName>
</protein>
<reference evidence="3 4" key="1">
    <citation type="submission" date="2018-05" db="EMBL/GenBank/DDBJ databases">
        <title>Streptomyces venezuelae.</title>
        <authorList>
            <person name="Kim W."/>
            <person name="Lee N."/>
            <person name="Cho B.-K."/>
        </authorList>
    </citation>
    <scope>NUCLEOTIDE SEQUENCE [LARGE SCALE GENOMIC DNA]</scope>
    <source>
        <strain evidence="3 4">ATCC 21782</strain>
    </source>
</reference>
<name>A0A5P2D2B9_STRVZ</name>
<dbReference type="RefSeq" id="WP_150208859.1">
    <property type="nucleotide sequence ID" value="NZ_CP029190.1"/>
</dbReference>
<dbReference type="Gene3D" id="3.40.50.2000">
    <property type="entry name" value="Glycogen Phosphorylase B"/>
    <property type="match status" value="2"/>
</dbReference>
<dbReference type="SUPFAM" id="SSF53756">
    <property type="entry name" value="UDP-Glycosyltransferase/glycogen phosphorylase"/>
    <property type="match status" value="1"/>
</dbReference>
<dbReference type="AlphaFoldDB" id="A0A5P2D2B9"/>
<dbReference type="GO" id="GO:0008194">
    <property type="term" value="F:UDP-glycosyltransferase activity"/>
    <property type="evidence" value="ECO:0007669"/>
    <property type="project" value="InterPro"/>
</dbReference>
<sequence>MRVLITAYGSRGDIMPPAALAAQLRKLGAEVRVCAPPDEEFARLLADVGVEHVPFGRAVRPLVTGAPPSPDFATEFAAELVAGHFGTIAEAAEGCDVLVATGLMPAGARSVAEKLGIRYVYACFHPFEMPSTHYLPSPRPGPGISAEGIDPSDNRALWDLDVRKVNALYLAPLNAHRAELGLPPVDNVRDHVFGDRPWLAADPVLGPWQELTDLDLVQTGAWILPDERPLPADLEAFLDAGTPPVYVGFGSMPMRAATDVAKVTVEAVRAQGRRVLVSRGWADLGLVDDADDCFAVGDVSHQVLFRRVAAVVHHGGAGTTTTAARAGAPQVVVPQFVDQPHWAARVAELGIGAAHDGPVPTFESLSAALRTALAPETAARAEAVAGTVRGDGTAVAAKLLLGTGETHR</sequence>
<accession>A0A5P2D2B9</accession>
<dbReference type="GO" id="GO:0016758">
    <property type="term" value="F:hexosyltransferase activity"/>
    <property type="evidence" value="ECO:0007669"/>
    <property type="project" value="UniProtKB-ARBA"/>
</dbReference>
<dbReference type="Pfam" id="PF06722">
    <property type="entry name" value="EryCIII-like_C"/>
    <property type="match status" value="1"/>
</dbReference>
<evidence type="ECO:0000256" key="1">
    <source>
        <dbReference type="ARBA" id="ARBA00022679"/>
    </source>
</evidence>
<evidence type="ECO:0000313" key="4">
    <source>
        <dbReference type="Proteomes" id="UP000325211"/>
    </source>
</evidence>
<proteinExistence type="predicted"/>
<dbReference type="PANTHER" id="PTHR48050:SF13">
    <property type="entry name" value="STEROL 3-BETA-GLUCOSYLTRANSFERASE UGT80A2"/>
    <property type="match status" value="1"/>
</dbReference>
<dbReference type="OrthoDB" id="3253247at2"/>
<dbReference type="CDD" id="cd03784">
    <property type="entry name" value="GT1_Gtf-like"/>
    <property type="match status" value="1"/>
</dbReference>
<dbReference type="InterPro" id="IPR002213">
    <property type="entry name" value="UDP_glucos_trans"/>
</dbReference>
<dbReference type="FunFam" id="3.40.50.2000:FF:000009">
    <property type="entry name" value="Sterol 3-beta-glucosyltransferase UGT80A2"/>
    <property type="match status" value="1"/>
</dbReference>
<dbReference type="Proteomes" id="UP000325211">
    <property type="component" value="Chromosome"/>
</dbReference>